<reference evidence="3" key="1">
    <citation type="submission" date="2018-07" db="EMBL/GenBank/DDBJ databases">
        <title>Annotation of Aphanomyces astaci genome assembly.</title>
        <authorList>
            <person name="Studholme D.J."/>
        </authorList>
    </citation>
    <scope>NUCLEOTIDE SEQUENCE [LARGE SCALE GENOMIC DNA]</scope>
    <source>
        <strain evidence="3">Pc</strain>
    </source>
</reference>
<dbReference type="PROSITE" id="PS50172">
    <property type="entry name" value="BRCT"/>
    <property type="match status" value="3"/>
</dbReference>
<dbReference type="CDD" id="cd00027">
    <property type="entry name" value="BRCT"/>
    <property type="match status" value="1"/>
</dbReference>
<dbReference type="Gene3D" id="3.40.50.10190">
    <property type="entry name" value="BRCT domain"/>
    <property type="match status" value="4"/>
</dbReference>
<dbReference type="InterPro" id="IPR053036">
    <property type="entry name" value="CellCycle_DNARepair_Reg"/>
</dbReference>
<accession>A0A3R7XZ70</accession>
<dbReference type="Pfam" id="PF12738">
    <property type="entry name" value="PTCB-BRCT"/>
    <property type="match status" value="1"/>
</dbReference>
<feature type="region of interest" description="Disordered" evidence="1">
    <location>
        <begin position="260"/>
        <end position="281"/>
    </location>
</feature>
<dbReference type="InterPro" id="IPR001357">
    <property type="entry name" value="BRCT_dom"/>
</dbReference>
<dbReference type="InterPro" id="IPR036420">
    <property type="entry name" value="BRCT_dom_sf"/>
</dbReference>
<evidence type="ECO:0000259" key="2">
    <source>
        <dbReference type="PROSITE" id="PS50172"/>
    </source>
</evidence>
<gene>
    <name evidence="3" type="ORF">B5M09_003009</name>
</gene>
<sequence>MGRPTKSTKKALPVAEVAQAPIGENPAWWVYICPSITGVQRQCVQVCVRVMGGAMTESLDVVQGKGGRPGTTTDVQGYVICPPSHYDSYLTLREDSYVPLVTPTWIFRSVLQNSQVLLPTDRFSANPTKVFSSVVMYCVQVDVDPRKVIAALMVNGGGQLVSLPTNAATHVLCLRNSGSDYTQAVEWQRQTKSMLDDVATNVALVRDGCDRFAAGGCKGSLPDMVVQYLLGQCGLLSPQIVSYDWVQECVRQGRRVPETDFSFPENATPSPSSSSNEPPLTLQDLIDTCQKQTIYPPAPASDDLWKDLSQHAPRSEAMVGEVIVFARHIPSSLQVRMRHALEALGAAVLPSHDLVKATYVVCGYQSGAEYSAALTLHKPVVSMQWVAACIAAKAIVATSPLATSLVRQTLYAPSRRHGGIPGMDACVITLSGFSARSSPTRDDIQALVRLSGACYLSVLSSHTTHLLCLEPTGEKFKRSIAWGLTNVVKLEAIATNSIENNEEVVAGVPKKGRVAPAVQKKQPLTKGIKRPSSTTNDEANVAHDDTPPPPKARRRTTTTKKQKAHDDNECADQLGSTKTPKAASSQYAFLLTGSHEDMAMDASIVMALGGTWILTPAYLKQCLAKGTFVDEAPFEWGGATSSKRGSGTVDPRIWPPVAQYWRQEIATGRSHGAFHGKKFGLYGTDSMTPPADMCRRIIHAAGGTILDRPSDYVREERRWKCVRRWRV</sequence>
<dbReference type="SMART" id="SM00292">
    <property type="entry name" value="BRCT"/>
    <property type="match status" value="3"/>
</dbReference>
<organism evidence="3 4">
    <name type="scientific">Aphanomyces astaci</name>
    <name type="common">Crayfish plague agent</name>
    <dbReference type="NCBI Taxonomy" id="112090"/>
    <lineage>
        <taxon>Eukaryota</taxon>
        <taxon>Sar</taxon>
        <taxon>Stramenopiles</taxon>
        <taxon>Oomycota</taxon>
        <taxon>Saprolegniomycetes</taxon>
        <taxon>Saprolegniales</taxon>
        <taxon>Verrucalvaceae</taxon>
        <taxon>Aphanomyces</taxon>
    </lineage>
</organism>
<dbReference type="SUPFAM" id="SSF52113">
    <property type="entry name" value="BRCT domain"/>
    <property type="match status" value="5"/>
</dbReference>
<feature type="region of interest" description="Disordered" evidence="1">
    <location>
        <begin position="512"/>
        <end position="578"/>
    </location>
</feature>
<proteinExistence type="predicted"/>
<comment type="caution">
    <text evidence="3">The sequence shown here is derived from an EMBL/GenBank/DDBJ whole genome shotgun (WGS) entry which is preliminary data.</text>
</comment>
<dbReference type="VEuPathDB" id="FungiDB:H257_07822"/>
<dbReference type="Proteomes" id="UP000284702">
    <property type="component" value="Unassembled WGS sequence"/>
</dbReference>
<feature type="domain" description="BRCT" evidence="2">
    <location>
        <begin position="313"/>
        <end position="403"/>
    </location>
</feature>
<evidence type="ECO:0000256" key="1">
    <source>
        <dbReference type="SAM" id="MobiDB-lite"/>
    </source>
</evidence>
<feature type="domain" description="BRCT" evidence="2">
    <location>
        <begin position="30"/>
        <end position="110"/>
    </location>
</feature>
<protein>
    <recommendedName>
        <fullName evidence="2">BRCT domain-containing protein</fullName>
    </recommendedName>
</protein>
<evidence type="ECO:0000313" key="4">
    <source>
        <dbReference type="Proteomes" id="UP000284702"/>
    </source>
</evidence>
<dbReference type="PANTHER" id="PTHR47667">
    <property type="entry name" value="REGULATOR OF TY1 TRANSPOSITION PROTEIN 107"/>
    <property type="match status" value="1"/>
</dbReference>
<dbReference type="CDD" id="cd17731">
    <property type="entry name" value="BRCT_TopBP1_rpt2_like"/>
    <property type="match status" value="1"/>
</dbReference>
<feature type="compositionally biased region" description="Basic residues" evidence="1">
    <location>
        <begin position="551"/>
        <end position="563"/>
    </location>
</feature>
<dbReference type="InterPro" id="IPR059215">
    <property type="entry name" value="BRCT2_TopBP1-like"/>
</dbReference>
<keyword evidence="4" id="KW-1185">Reference proteome</keyword>
<dbReference type="EMBL" id="MZMZ02002269">
    <property type="protein sequence ID" value="RQM26583.1"/>
    <property type="molecule type" value="Genomic_DNA"/>
</dbReference>
<feature type="compositionally biased region" description="Low complexity" evidence="1">
    <location>
        <begin position="264"/>
        <end position="281"/>
    </location>
</feature>
<dbReference type="AlphaFoldDB" id="A0A3R7XZ70"/>
<dbReference type="PANTHER" id="PTHR47667:SF1">
    <property type="entry name" value="REGULATOR OF TY1 TRANSPOSITION PROTEIN 107"/>
    <property type="match status" value="1"/>
</dbReference>
<feature type="domain" description="BRCT" evidence="2">
    <location>
        <begin position="126"/>
        <end position="263"/>
    </location>
</feature>
<evidence type="ECO:0000313" key="3">
    <source>
        <dbReference type="EMBL" id="RQM26583.1"/>
    </source>
</evidence>
<name>A0A3R7XZ70_APHAT</name>